<dbReference type="Gene3D" id="3.10.180.10">
    <property type="entry name" value="2,3-Dihydroxybiphenyl 1,2-Dioxygenase, domain 1"/>
    <property type="match status" value="1"/>
</dbReference>
<evidence type="ECO:0000313" key="2">
    <source>
        <dbReference type="EMBL" id="GAA1610243.1"/>
    </source>
</evidence>
<reference evidence="2 3" key="1">
    <citation type="journal article" date="2019" name="Int. J. Syst. Evol. Microbiol.">
        <title>The Global Catalogue of Microorganisms (GCM) 10K type strain sequencing project: providing services to taxonomists for standard genome sequencing and annotation.</title>
        <authorList>
            <consortium name="The Broad Institute Genomics Platform"/>
            <consortium name="The Broad Institute Genome Sequencing Center for Infectious Disease"/>
            <person name="Wu L."/>
            <person name="Ma J."/>
        </authorList>
    </citation>
    <scope>NUCLEOTIDE SEQUENCE [LARGE SCALE GENOMIC DNA]</scope>
    <source>
        <strain evidence="2 3">JCM 14969</strain>
    </source>
</reference>
<dbReference type="InterPro" id="IPR029068">
    <property type="entry name" value="Glyas_Bleomycin-R_OHBP_Dase"/>
</dbReference>
<comment type="caution">
    <text evidence="2">The sequence shown here is derived from an EMBL/GenBank/DDBJ whole genome shotgun (WGS) entry which is preliminary data.</text>
</comment>
<evidence type="ECO:0000313" key="3">
    <source>
        <dbReference type="Proteomes" id="UP001500393"/>
    </source>
</evidence>
<dbReference type="PANTHER" id="PTHR35908">
    <property type="entry name" value="HYPOTHETICAL FUSION PROTEIN"/>
    <property type="match status" value="1"/>
</dbReference>
<dbReference type="EMBL" id="BAAAOS010000058">
    <property type="protein sequence ID" value="GAA1610243.1"/>
    <property type="molecule type" value="Genomic_DNA"/>
</dbReference>
<keyword evidence="3" id="KW-1185">Reference proteome</keyword>
<feature type="domain" description="Glyoxalase-like" evidence="1">
    <location>
        <begin position="7"/>
        <end position="144"/>
    </location>
</feature>
<accession>A0ABN2ELG3</accession>
<dbReference type="PANTHER" id="PTHR35908:SF1">
    <property type="entry name" value="CONSERVED PROTEIN"/>
    <property type="match status" value="1"/>
</dbReference>
<organism evidence="2 3">
    <name type="scientific">Kribbella sancticallisti</name>
    <dbReference type="NCBI Taxonomy" id="460087"/>
    <lineage>
        <taxon>Bacteria</taxon>
        <taxon>Bacillati</taxon>
        <taxon>Actinomycetota</taxon>
        <taxon>Actinomycetes</taxon>
        <taxon>Propionibacteriales</taxon>
        <taxon>Kribbellaceae</taxon>
        <taxon>Kribbella</taxon>
    </lineage>
</organism>
<dbReference type="InterPro" id="IPR041581">
    <property type="entry name" value="Glyoxalase_6"/>
</dbReference>
<sequence>MNAFDLHVVFDCADPDRVARFWLEALGGYDFPMGVPEGFDSWEEWADAQGIPEDQRPTGRTLVDKVRDRPDIFFLKVPEAKSGKNRLHLDIKVAPGLGGDDRRAKIEEEGERLTGLGATVAVRMDEPDGFHLVMQDPEGNEFCVA</sequence>
<dbReference type="RefSeq" id="WP_344221564.1">
    <property type="nucleotide sequence ID" value="NZ_BAAAOS010000058.1"/>
</dbReference>
<dbReference type="Pfam" id="PF18029">
    <property type="entry name" value="Glyoxalase_6"/>
    <property type="match status" value="1"/>
</dbReference>
<protein>
    <submittedName>
        <fullName evidence="2">VOC family protein</fullName>
    </submittedName>
</protein>
<name>A0ABN2ELG3_9ACTN</name>
<proteinExistence type="predicted"/>
<evidence type="ECO:0000259" key="1">
    <source>
        <dbReference type="Pfam" id="PF18029"/>
    </source>
</evidence>
<gene>
    <name evidence="2" type="ORF">GCM10009789_75760</name>
</gene>
<dbReference type="Proteomes" id="UP001500393">
    <property type="component" value="Unassembled WGS sequence"/>
</dbReference>
<dbReference type="SUPFAM" id="SSF54593">
    <property type="entry name" value="Glyoxalase/Bleomycin resistance protein/Dihydroxybiphenyl dioxygenase"/>
    <property type="match status" value="1"/>
</dbReference>